<accession>A0A6J1SIV7</accession>
<dbReference type="InterPro" id="IPR036273">
    <property type="entry name" value="CRAL/TRIO_N_dom_sf"/>
</dbReference>
<reference evidence="4" key="1">
    <citation type="submission" date="2025-08" db="UniProtKB">
        <authorList>
            <consortium name="RefSeq"/>
        </authorList>
    </citation>
    <scope>IDENTIFICATION</scope>
    <source>
        <tissue evidence="4">Whole organism</tissue>
    </source>
</reference>
<dbReference type="SMART" id="SM00516">
    <property type="entry name" value="SEC14"/>
    <property type="match status" value="1"/>
</dbReference>
<dbReference type="AlphaFoldDB" id="A0A6J1SIV7"/>
<dbReference type="Gene3D" id="3.40.525.10">
    <property type="entry name" value="CRAL-TRIO lipid binding domain"/>
    <property type="match status" value="1"/>
</dbReference>
<gene>
    <name evidence="4" type="primary">LOC113207085</name>
</gene>
<proteinExistence type="predicted"/>
<evidence type="ECO:0000259" key="2">
    <source>
        <dbReference type="PROSITE" id="PS50191"/>
    </source>
</evidence>
<name>A0A6J1SIV7_FRAOC</name>
<dbReference type="SUPFAM" id="SSF46938">
    <property type="entry name" value="CRAL/TRIO N-terminal domain"/>
    <property type="match status" value="1"/>
</dbReference>
<dbReference type="GO" id="GO:1902936">
    <property type="term" value="F:phosphatidylinositol bisphosphate binding"/>
    <property type="evidence" value="ECO:0007669"/>
    <property type="project" value="TreeGrafter"/>
</dbReference>
<dbReference type="PANTHER" id="PTHR10174">
    <property type="entry name" value="ALPHA-TOCOPHEROL TRANSFER PROTEIN-RELATED"/>
    <property type="match status" value="1"/>
</dbReference>
<keyword evidence="3" id="KW-1185">Reference proteome</keyword>
<dbReference type="Proteomes" id="UP000504606">
    <property type="component" value="Unplaced"/>
</dbReference>
<dbReference type="SUPFAM" id="SSF52087">
    <property type="entry name" value="CRAL/TRIO domain"/>
    <property type="match status" value="1"/>
</dbReference>
<dbReference type="OrthoDB" id="6432525at2759"/>
<evidence type="ECO:0000256" key="1">
    <source>
        <dbReference type="SAM" id="MobiDB-lite"/>
    </source>
</evidence>
<dbReference type="RefSeq" id="XP_026279255.1">
    <property type="nucleotide sequence ID" value="XM_026423470.2"/>
</dbReference>
<feature type="domain" description="CRAL-TRIO" evidence="2">
    <location>
        <begin position="142"/>
        <end position="307"/>
    </location>
</feature>
<dbReference type="InterPro" id="IPR001251">
    <property type="entry name" value="CRAL-TRIO_dom"/>
</dbReference>
<dbReference type="Pfam" id="PF00650">
    <property type="entry name" value="CRAL_TRIO"/>
    <property type="match status" value="1"/>
</dbReference>
<organism evidence="3 4">
    <name type="scientific">Frankliniella occidentalis</name>
    <name type="common">Western flower thrips</name>
    <name type="synonym">Euthrips occidentalis</name>
    <dbReference type="NCBI Taxonomy" id="133901"/>
    <lineage>
        <taxon>Eukaryota</taxon>
        <taxon>Metazoa</taxon>
        <taxon>Ecdysozoa</taxon>
        <taxon>Arthropoda</taxon>
        <taxon>Hexapoda</taxon>
        <taxon>Insecta</taxon>
        <taxon>Pterygota</taxon>
        <taxon>Neoptera</taxon>
        <taxon>Paraneoptera</taxon>
        <taxon>Thysanoptera</taxon>
        <taxon>Terebrantia</taxon>
        <taxon>Thripoidea</taxon>
        <taxon>Thripidae</taxon>
        <taxon>Frankliniella</taxon>
    </lineage>
</organism>
<dbReference type="GO" id="GO:0016020">
    <property type="term" value="C:membrane"/>
    <property type="evidence" value="ECO:0007669"/>
    <property type="project" value="TreeGrafter"/>
</dbReference>
<dbReference type="InterPro" id="IPR036865">
    <property type="entry name" value="CRAL-TRIO_dom_sf"/>
</dbReference>
<protein>
    <submittedName>
        <fullName evidence="4">Alpha-tocopherol transfer protein-like isoform X1</fullName>
    </submittedName>
</protein>
<dbReference type="GeneID" id="113207085"/>
<dbReference type="PRINTS" id="PR00180">
    <property type="entry name" value="CRETINALDHBP"/>
</dbReference>
<sequence>MQEDGAARAAGDAAAMGGSRDAVDVQEVDDPEQDQFEDAVDTSGSGTGADAIGCAFRDMAEAARSWTLDGALRDNAEIERSQVNALRSWCQESEILPDIAEPLLVAFLHCSRGDLEQAKAVVRVYESVRSKTPEVFADRSFHSEEVQRAKGVGYFCVLPNKTPEGYRVIVQALRDPDPTVFVYSSSSKAQFLTMDAVVRAEPTAPGYVCVFDMNAVQMSHMWAWGIRLPRKVFRYLQEGLPLRMQRIHFLNTTPLMDRVMRMLRPFIRKELQSIFQFHTADDMENLYKMIPQDCLPENYGGFLPPLEKLQDYTDKFLAEMNNMIPT</sequence>
<evidence type="ECO:0000313" key="4">
    <source>
        <dbReference type="RefSeq" id="XP_026279255.1"/>
    </source>
</evidence>
<dbReference type="PANTHER" id="PTHR10174:SF213">
    <property type="entry name" value="CRAL-TRIO DOMAIN-CONTAINING PROTEIN"/>
    <property type="match status" value="1"/>
</dbReference>
<dbReference type="PROSITE" id="PS50191">
    <property type="entry name" value="CRAL_TRIO"/>
    <property type="match status" value="1"/>
</dbReference>
<dbReference type="KEGG" id="foc:113207085"/>
<feature type="compositionally biased region" description="Low complexity" evidence="1">
    <location>
        <begin position="7"/>
        <end position="20"/>
    </location>
</feature>
<dbReference type="CDD" id="cd00170">
    <property type="entry name" value="SEC14"/>
    <property type="match status" value="1"/>
</dbReference>
<evidence type="ECO:0000313" key="3">
    <source>
        <dbReference type="Proteomes" id="UP000504606"/>
    </source>
</evidence>
<feature type="region of interest" description="Disordered" evidence="1">
    <location>
        <begin position="1"/>
        <end position="45"/>
    </location>
</feature>
<feature type="compositionally biased region" description="Acidic residues" evidence="1">
    <location>
        <begin position="24"/>
        <end position="40"/>
    </location>
</feature>